<keyword evidence="3" id="KW-0808">Transferase</keyword>
<dbReference type="EMBL" id="RKLU01000001">
    <property type="protein sequence ID" value="TQQ83654.1"/>
    <property type="molecule type" value="Genomic_DNA"/>
</dbReference>
<protein>
    <recommendedName>
        <fullName evidence="2">histidine kinase</fullName>
        <ecNumber evidence="2">2.7.13.3</ecNumber>
    </recommendedName>
</protein>
<keyword evidence="4" id="KW-0547">Nucleotide-binding</keyword>
<keyword evidence="6" id="KW-0067">ATP-binding</keyword>
<dbReference type="PROSITE" id="PS50109">
    <property type="entry name" value="HIS_KIN"/>
    <property type="match status" value="1"/>
</dbReference>
<dbReference type="Pfam" id="PF02518">
    <property type="entry name" value="HATPase_c"/>
    <property type="match status" value="1"/>
</dbReference>
<evidence type="ECO:0000256" key="4">
    <source>
        <dbReference type="ARBA" id="ARBA00022741"/>
    </source>
</evidence>
<keyword evidence="5 8" id="KW-0418">Kinase</keyword>
<comment type="caution">
    <text evidence="8">The sequence shown here is derived from an EMBL/GenBank/DDBJ whole genome shotgun (WGS) entry which is preliminary data.</text>
</comment>
<dbReference type="PANTHER" id="PTHR44936:SF10">
    <property type="entry name" value="SENSOR PROTEIN RSTB"/>
    <property type="match status" value="1"/>
</dbReference>
<dbReference type="Gene3D" id="3.30.565.10">
    <property type="entry name" value="Histidine kinase-like ATPase, C-terminal domain"/>
    <property type="match status" value="1"/>
</dbReference>
<comment type="catalytic activity">
    <reaction evidence="1">
        <text>ATP + protein L-histidine = ADP + protein N-phospho-L-histidine.</text>
        <dbReference type="EC" id="2.7.13.3"/>
    </reaction>
</comment>
<proteinExistence type="predicted"/>
<dbReference type="Proteomes" id="UP000705823">
    <property type="component" value="Unassembled WGS sequence"/>
</dbReference>
<dbReference type="SUPFAM" id="SSF55874">
    <property type="entry name" value="ATPase domain of HSP90 chaperone/DNA topoisomerase II/histidine kinase"/>
    <property type="match status" value="1"/>
</dbReference>
<organism evidence="8 9">
    <name type="scientific">Halonotius terrestris</name>
    <dbReference type="NCBI Taxonomy" id="2487750"/>
    <lineage>
        <taxon>Archaea</taxon>
        <taxon>Methanobacteriati</taxon>
        <taxon>Methanobacteriota</taxon>
        <taxon>Stenosarchaea group</taxon>
        <taxon>Halobacteria</taxon>
        <taxon>Halobacteriales</taxon>
        <taxon>Haloferacaceae</taxon>
        <taxon>Halonotius</taxon>
    </lineage>
</organism>
<sequence length="377" mass="41264">MVSGTKSLCAVLVGDQADIAGEIVAADAFRLLAAGDDSTIDLGDGGHQNVLERIHAADGRQLTDCAAEVLADSGPQQVKSRVRLSEDEWCIFEFRIYPRGHFAADSAPIFTGTNVTDDHFLTQRREVINRVLRHNLRNDMEIITGYTDLARAQCECESEAPFDEIQAISQRLLSLGEQMRAIDSRLNSSNYRFRRVNLREVIDRAVADAHEAHPEVTFRVYAGPHRIAGNSLVSTAVEELIENAIEHSDKPPEDVVITIETEESEATDEVTLRILDNGVGIPQSEIDAISEGTESKLNHGSGLGLWLVKWISDSVHATFDIRQRSGTTGTIGTLGFNDADRMDGSDEAPFTELHKKKIIRTTLPSSGSADIATSTRG</sequence>
<dbReference type="InterPro" id="IPR003594">
    <property type="entry name" value="HATPase_dom"/>
</dbReference>
<gene>
    <name evidence="8" type="ORF">EGH24_02365</name>
</gene>
<evidence type="ECO:0000256" key="6">
    <source>
        <dbReference type="ARBA" id="ARBA00022840"/>
    </source>
</evidence>
<evidence type="ECO:0000259" key="7">
    <source>
        <dbReference type="PROSITE" id="PS50109"/>
    </source>
</evidence>
<dbReference type="OrthoDB" id="237703at2157"/>
<evidence type="ECO:0000313" key="8">
    <source>
        <dbReference type="EMBL" id="TQQ83654.1"/>
    </source>
</evidence>
<dbReference type="SMART" id="SM00387">
    <property type="entry name" value="HATPase_c"/>
    <property type="match status" value="1"/>
</dbReference>
<dbReference type="AlphaFoldDB" id="A0A8J8PBR2"/>
<dbReference type="RefSeq" id="WP_142978571.1">
    <property type="nucleotide sequence ID" value="NZ_RKLU01000001.1"/>
</dbReference>
<dbReference type="InterPro" id="IPR050980">
    <property type="entry name" value="2C_sensor_his_kinase"/>
</dbReference>
<evidence type="ECO:0000256" key="3">
    <source>
        <dbReference type="ARBA" id="ARBA00022679"/>
    </source>
</evidence>
<reference evidence="8" key="1">
    <citation type="submission" date="2019-02" db="EMBL/GenBank/DDBJ databases">
        <title>Halonotius sp. a new haloarchaeum isolated from saline soil.</title>
        <authorList>
            <person name="Duran-Viseras A."/>
            <person name="Sanchez-Porro C."/>
            <person name="Ventosa A."/>
        </authorList>
    </citation>
    <scope>NUCLEOTIDE SEQUENCE</scope>
    <source>
        <strain evidence="8">F15B</strain>
    </source>
</reference>
<name>A0A8J8PBR2_9EURY</name>
<dbReference type="CDD" id="cd00075">
    <property type="entry name" value="HATPase"/>
    <property type="match status" value="1"/>
</dbReference>
<evidence type="ECO:0000256" key="1">
    <source>
        <dbReference type="ARBA" id="ARBA00000085"/>
    </source>
</evidence>
<dbReference type="EC" id="2.7.13.3" evidence="2"/>
<dbReference type="GO" id="GO:0004673">
    <property type="term" value="F:protein histidine kinase activity"/>
    <property type="evidence" value="ECO:0007669"/>
    <property type="project" value="UniProtKB-EC"/>
</dbReference>
<dbReference type="InterPro" id="IPR036890">
    <property type="entry name" value="HATPase_C_sf"/>
</dbReference>
<keyword evidence="9" id="KW-1185">Reference proteome</keyword>
<evidence type="ECO:0000256" key="2">
    <source>
        <dbReference type="ARBA" id="ARBA00012438"/>
    </source>
</evidence>
<accession>A0A8J8PBR2</accession>
<dbReference type="InterPro" id="IPR005467">
    <property type="entry name" value="His_kinase_dom"/>
</dbReference>
<feature type="domain" description="Histidine kinase" evidence="7">
    <location>
        <begin position="131"/>
        <end position="340"/>
    </location>
</feature>
<dbReference type="PANTHER" id="PTHR44936">
    <property type="entry name" value="SENSOR PROTEIN CREC"/>
    <property type="match status" value="1"/>
</dbReference>
<evidence type="ECO:0000256" key="5">
    <source>
        <dbReference type="ARBA" id="ARBA00022777"/>
    </source>
</evidence>
<evidence type="ECO:0000313" key="9">
    <source>
        <dbReference type="Proteomes" id="UP000705823"/>
    </source>
</evidence>
<dbReference type="GO" id="GO:0005524">
    <property type="term" value="F:ATP binding"/>
    <property type="evidence" value="ECO:0007669"/>
    <property type="project" value="UniProtKB-KW"/>
</dbReference>